<dbReference type="PANTHER" id="PTHR10695">
    <property type="entry name" value="DEPHOSPHO-COA KINASE-RELATED"/>
    <property type="match status" value="1"/>
</dbReference>
<evidence type="ECO:0000256" key="4">
    <source>
        <dbReference type="ARBA" id="ARBA00022993"/>
    </source>
</evidence>
<dbReference type="EMBL" id="BMXA01000002">
    <property type="protein sequence ID" value="GHA05970.1"/>
    <property type="molecule type" value="Genomic_DNA"/>
</dbReference>
<keyword evidence="5" id="KW-0808">Transferase</keyword>
<sequence length="201" mass="22215">MSFIVGLTGGIGCGKTVISDYLGGLGVPVIDTDVIAREVVRPGQPALEELVKEFGAQILLHNGELNRDKLRGIAFSSQRNKQKLDGITHPAIRRECEQQIKQIDSAYGLVVVPLLTASSPFLKLMQRVLVVTAERKLRIQRVQTRSSLTREQVEAIMATQISDEQRLEFADDVIANNGTIQEAQRAAQRLHETYLNLAQGQ</sequence>
<keyword evidence="5" id="KW-0963">Cytoplasm</keyword>
<organism evidence="7 8">
    <name type="scientific">Arenicella chitinivorans</name>
    <dbReference type="NCBI Taxonomy" id="1329800"/>
    <lineage>
        <taxon>Bacteria</taxon>
        <taxon>Pseudomonadati</taxon>
        <taxon>Pseudomonadota</taxon>
        <taxon>Gammaproteobacteria</taxon>
        <taxon>Arenicellales</taxon>
        <taxon>Arenicellaceae</taxon>
        <taxon>Arenicella</taxon>
    </lineage>
</organism>
<reference evidence="7" key="1">
    <citation type="journal article" date="2014" name="Int. J. Syst. Evol. Microbiol.">
        <title>Complete genome sequence of Corynebacterium casei LMG S-19264T (=DSM 44701T), isolated from a smear-ripened cheese.</title>
        <authorList>
            <consortium name="US DOE Joint Genome Institute (JGI-PGF)"/>
            <person name="Walter F."/>
            <person name="Albersmeier A."/>
            <person name="Kalinowski J."/>
            <person name="Ruckert C."/>
        </authorList>
    </citation>
    <scope>NUCLEOTIDE SEQUENCE</scope>
    <source>
        <strain evidence="7">KCTC 12711</strain>
    </source>
</reference>
<keyword evidence="3 5" id="KW-0067">ATP-binding</keyword>
<accession>A0A918VKG9</accession>
<feature type="binding site" evidence="5">
    <location>
        <begin position="12"/>
        <end position="17"/>
    </location>
    <ligand>
        <name>ATP</name>
        <dbReference type="ChEBI" id="CHEBI:30616"/>
    </ligand>
</feature>
<evidence type="ECO:0000256" key="2">
    <source>
        <dbReference type="ARBA" id="ARBA00022741"/>
    </source>
</evidence>
<evidence type="ECO:0000256" key="5">
    <source>
        <dbReference type="HAMAP-Rule" id="MF_00376"/>
    </source>
</evidence>
<proteinExistence type="inferred from homology"/>
<keyword evidence="2 5" id="KW-0547">Nucleotide-binding</keyword>
<keyword evidence="4 5" id="KW-0173">Coenzyme A biosynthesis</keyword>
<evidence type="ECO:0000256" key="3">
    <source>
        <dbReference type="ARBA" id="ARBA00022840"/>
    </source>
</evidence>
<dbReference type="CDD" id="cd02022">
    <property type="entry name" value="DPCK"/>
    <property type="match status" value="1"/>
</dbReference>
<comment type="catalytic activity">
    <reaction evidence="5">
        <text>3'-dephospho-CoA + ATP = ADP + CoA + H(+)</text>
        <dbReference type="Rhea" id="RHEA:18245"/>
        <dbReference type="ChEBI" id="CHEBI:15378"/>
        <dbReference type="ChEBI" id="CHEBI:30616"/>
        <dbReference type="ChEBI" id="CHEBI:57287"/>
        <dbReference type="ChEBI" id="CHEBI:57328"/>
        <dbReference type="ChEBI" id="CHEBI:456216"/>
        <dbReference type="EC" id="2.7.1.24"/>
    </reaction>
</comment>
<evidence type="ECO:0000256" key="1">
    <source>
        <dbReference type="ARBA" id="ARBA00009018"/>
    </source>
</evidence>
<comment type="caution">
    <text evidence="7">The sequence shown here is derived from an EMBL/GenBank/DDBJ whole genome shotgun (WGS) entry which is preliminary data.</text>
</comment>
<dbReference type="GO" id="GO:0004140">
    <property type="term" value="F:dephospho-CoA kinase activity"/>
    <property type="evidence" value="ECO:0007669"/>
    <property type="project" value="UniProtKB-UniRule"/>
</dbReference>
<dbReference type="PROSITE" id="PS51219">
    <property type="entry name" value="DPCK"/>
    <property type="match status" value="1"/>
</dbReference>
<comment type="function">
    <text evidence="5">Catalyzes the phosphorylation of the 3'-hydroxyl group of dephosphocoenzyme A to form coenzyme A.</text>
</comment>
<dbReference type="RefSeq" id="WP_189399384.1">
    <property type="nucleotide sequence ID" value="NZ_BMXA01000002.1"/>
</dbReference>
<protein>
    <recommendedName>
        <fullName evidence="5 6">Dephospho-CoA kinase</fullName>
        <ecNumber evidence="5 6">2.7.1.24</ecNumber>
    </recommendedName>
    <alternativeName>
        <fullName evidence="5">Dephosphocoenzyme A kinase</fullName>
    </alternativeName>
</protein>
<dbReference type="AlphaFoldDB" id="A0A918VKG9"/>
<keyword evidence="8" id="KW-1185">Reference proteome</keyword>
<evidence type="ECO:0000313" key="7">
    <source>
        <dbReference type="EMBL" id="GHA05970.1"/>
    </source>
</evidence>
<dbReference type="EC" id="2.7.1.24" evidence="5 6"/>
<keyword evidence="5 7" id="KW-0418">Kinase</keyword>
<name>A0A918VKG9_9GAMM</name>
<dbReference type="NCBIfam" id="TIGR00152">
    <property type="entry name" value="dephospho-CoA kinase"/>
    <property type="match status" value="1"/>
</dbReference>
<evidence type="ECO:0000313" key="8">
    <source>
        <dbReference type="Proteomes" id="UP000614811"/>
    </source>
</evidence>
<comment type="similarity">
    <text evidence="1 5">Belongs to the CoaE family.</text>
</comment>
<comment type="subcellular location">
    <subcellularLocation>
        <location evidence="5">Cytoplasm</location>
    </subcellularLocation>
</comment>
<comment type="pathway">
    <text evidence="5">Cofactor biosynthesis; coenzyme A biosynthesis; CoA from (R)-pantothenate: step 5/5.</text>
</comment>
<dbReference type="InterPro" id="IPR027417">
    <property type="entry name" value="P-loop_NTPase"/>
</dbReference>
<dbReference type="Gene3D" id="3.40.50.300">
    <property type="entry name" value="P-loop containing nucleotide triphosphate hydrolases"/>
    <property type="match status" value="1"/>
</dbReference>
<dbReference type="PANTHER" id="PTHR10695:SF46">
    <property type="entry name" value="BIFUNCTIONAL COENZYME A SYNTHASE-RELATED"/>
    <property type="match status" value="1"/>
</dbReference>
<dbReference type="SUPFAM" id="SSF52540">
    <property type="entry name" value="P-loop containing nucleoside triphosphate hydrolases"/>
    <property type="match status" value="1"/>
</dbReference>
<reference evidence="7" key="2">
    <citation type="submission" date="2020-09" db="EMBL/GenBank/DDBJ databases">
        <authorList>
            <person name="Sun Q."/>
            <person name="Kim S."/>
        </authorList>
    </citation>
    <scope>NUCLEOTIDE SEQUENCE</scope>
    <source>
        <strain evidence="7">KCTC 12711</strain>
    </source>
</reference>
<dbReference type="Pfam" id="PF01121">
    <property type="entry name" value="CoaE"/>
    <property type="match status" value="1"/>
</dbReference>
<dbReference type="GO" id="GO:0015937">
    <property type="term" value="P:coenzyme A biosynthetic process"/>
    <property type="evidence" value="ECO:0007669"/>
    <property type="project" value="UniProtKB-UniRule"/>
</dbReference>
<evidence type="ECO:0000256" key="6">
    <source>
        <dbReference type="NCBIfam" id="TIGR00152"/>
    </source>
</evidence>
<dbReference type="InterPro" id="IPR001977">
    <property type="entry name" value="Depp_CoAkinase"/>
</dbReference>
<dbReference type="HAMAP" id="MF_00376">
    <property type="entry name" value="Dephospho_CoA_kinase"/>
    <property type="match status" value="1"/>
</dbReference>
<dbReference type="GO" id="GO:0005524">
    <property type="term" value="F:ATP binding"/>
    <property type="evidence" value="ECO:0007669"/>
    <property type="project" value="UniProtKB-UniRule"/>
</dbReference>
<dbReference type="GO" id="GO:0005737">
    <property type="term" value="C:cytoplasm"/>
    <property type="evidence" value="ECO:0007669"/>
    <property type="project" value="UniProtKB-SubCell"/>
</dbReference>
<dbReference type="Proteomes" id="UP000614811">
    <property type="component" value="Unassembled WGS sequence"/>
</dbReference>
<gene>
    <name evidence="5 7" type="primary">coaE</name>
    <name evidence="7" type="ORF">GCM10008090_14510</name>
</gene>